<evidence type="ECO:0000313" key="1">
    <source>
        <dbReference type="EMBL" id="SFF24401.1"/>
    </source>
</evidence>
<dbReference type="STRING" id="380248.SAMN05216251_11068"/>
<dbReference type="RefSeq" id="WP_177246500.1">
    <property type="nucleotide sequence ID" value="NZ_FONG01000010.1"/>
</dbReference>
<reference evidence="1 2" key="1">
    <citation type="submission" date="2016-10" db="EMBL/GenBank/DDBJ databases">
        <authorList>
            <person name="de Groot N.N."/>
        </authorList>
    </citation>
    <scope>NUCLEOTIDE SEQUENCE [LARGE SCALE GENOMIC DNA]</scope>
    <source>
        <strain evidence="1 2">CGMCC 4.3510</strain>
    </source>
</reference>
<accession>A0A1I2H6Z2</accession>
<dbReference type="EMBL" id="FONG01000010">
    <property type="protein sequence ID" value="SFF24401.1"/>
    <property type="molecule type" value="Genomic_DNA"/>
</dbReference>
<gene>
    <name evidence="1" type="ORF">SAMN05216251_11068</name>
</gene>
<dbReference type="Proteomes" id="UP000199323">
    <property type="component" value="Unassembled WGS sequence"/>
</dbReference>
<protein>
    <submittedName>
        <fullName evidence="1">Uncharacterized protein</fullName>
    </submittedName>
</protein>
<sequence length="173" mass="17555">MTSFACGRTVAVSSERCREPVKVIVRVSGELCFVLVVKPIAGTAETRHTASAPKRTDTWPPVDSKLCVPAPPEQSGGRWLLGAGGAGVVVRSAGAVVAGRVADGDTVGLRLCVGGLGVAVGAPITTELGESVTIPAATSRALGGSGAVEPTTKRTVSDTAVTVRTVHDSQIRK</sequence>
<keyword evidence="2" id="KW-1185">Reference proteome</keyword>
<dbReference type="AlphaFoldDB" id="A0A1I2H6Z2"/>
<organism evidence="1 2">
    <name type="scientific">Actinacidiphila alni</name>
    <dbReference type="NCBI Taxonomy" id="380248"/>
    <lineage>
        <taxon>Bacteria</taxon>
        <taxon>Bacillati</taxon>
        <taxon>Actinomycetota</taxon>
        <taxon>Actinomycetes</taxon>
        <taxon>Kitasatosporales</taxon>
        <taxon>Streptomycetaceae</taxon>
        <taxon>Actinacidiphila</taxon>
    </lineage>
</organism>
<evidence type="ECO:0000313" key="2">
    <source>
        <dbReference type="Proteomes" id="UP000199323"/>
    </source>
</evidence>
<name>A0A1I2H6Z2_9ACTN</name>
<proteinExistence type="predicted"/>